<sequence length="145" mass="17097">WNVHENNITYRLQVLLRPPPGHSFRLEPDTTGQPPARHSIFRVVTECMCLREEQLGDFFCFLHHTEDELPRTVRSLYRLHTLCIGPYLDVKKVICWVQLLMRSAWLVLPQSHYCQLTVLPSSHSFRFQLTSPSKVNIYIEMMFVV</sequence>
<protein>
    <submittedName>
        <fullName evidence="1">IPIL1 protein</fullName>
    </submittedName>
</protein>
<reference evidence="1" key="1">
    <citation type="submission" date="2019-09" db="EMBL/GenBank/DDBJ databases">
        <title>Bird 10,000 Genomes (B10K) Project - Family phase.</title>
        <authorList>
            <person name="Zhang G."/>
        </authorList>
    </citation>
    <scope>NUCLEOTIDE SEQUENCE</scope>
    <source>
        <strain evidence="1">B10K-DU-008-47</strain>
        <tissue evidence="1">Mixed tissue sample</tissue>
    </source>
</reference>
<feature type="non-terminal residue" evidence="1">
    <location>
        <position position="1"/>
    </location>
</feature>
<dbReference type="EMBL" id="WAAB01014254">
    <property type="protein sequence ID" value="NWH76650.1"/>
    <property type="molecule type" value="Genomic_DNA"/>
</dbReference>
<dbReference type="OrthoDB" id="9390510at2759"/>
<organism evidence="1 2">
    <name type="scientific">Piaya cayana</name>
    <name type="common">Common squirrel cuckoo</name>
    <dbReference type="NCBI Taxonomy" id="33601"/>
    <lineage>
        <taxon>Eukaryota</taxon>
        <taxon>Metazoa</taxon>
        <taxon>Chordata</taxon>
        <taxon>Craniata</taxon>
        <taxon>Vertebrata</taxon>
        <taxon>Euteleostomi</taxon>
        <taxon>Archelosauria</taxon>
        <taxon>Archosauria</taxon>
        <taxon>Dinosauria</taxon>
        <taxon>Saurischia</taxon>
        <taxon>Theropoda</taxon>
        <taxon>Coelurosauria</taxon>
        <taxon>Aves</taxon>
        <taxon>Neognathae</taxon>
        <taxon>Neoaves</taxon>
        <taxon>Otidimorphae</taxon>
        <taxon>Cuculiformes</taxon>
        <taxon>Coccyzidae</taxon>
        <taxon>Piaya</taxon>
    </lineage>
</organism>
<dbReference type="AlphaFoldDB" id="A0A850X2L5"/>
<comment type="caution">
    <text evidence="1">The sequence shown here is derived from an EMBL/GenBank/DDBJ whole genome shotgun (WGS) entry which is preliminary data.</text>
</comment>
<accession>A0A850X2L5</accession>
<gene>
    <name evidence="1" type="primary">Itpripl1_2</name>
    <name evidence="1" type="ORF">PIACAY_R14958</name>
</gene>
<name>A0A850X2L5_PIACA</name>
<proteinExistence type="predicted"/>
<feature type="non-terminal residue" evidence="1">
    <location>
        <position position="145"/>
    </location>
</feature>
<keyword evidence="2" id="KW-1185">Reference proteome</keyword>
<dbReference type="Proteomes" id="UP000653271">
    <property type="component" value="Unassembled WGS sequence"/>
</dbReference>
<evidence type="ECO:0000313" key="1">
    <source>
        <dbReference type="EMBL" id="NWH76650.1"/>
    </source>
</evidence>
<evidence type="ECO:0000313" key="2">
    <source>
        <dbReference type="Proteomes" id="UP000653271"/>
    </source>
</evidence>